<evidence type="ECO:0000256" key="7">
    <source>
        <dbReference type="ARBA" id="ARBA00022989"/>
    </source>
</evidence>
<evidence type="ECO:0000259" key="11">
    <source>
        <dbReference type="PROSITE" id="PS50929"/>
    </source>
</evidence>
<feature type="transmembrane region" description="Helical" evidence="9">
    <location>
        <begin position="12"/>
        <end position="30"/>
    </location>
</feature>
<evidence type="ECO:0000256" key="9">
    <source>
        <dbReference type="SAM" id="Phobius"/>
    </source>
</evidence>
<dbReference type="GO" id="GO:0005886">
    <property type="term" value="C:plasma membrane"/>
    <property type="evidence" value="ECO:0007669"/>
    <property type="project" value="UniProtKB-SubCell"/>
</dbReference>
<dbReference type="FunFam" id="1.20.1560.10:FF:000011">
    <property type="entry name" value="Multidrug ABC transporter ATP-binding protein"/>
    <property type="match status" value="1"/>
</dbReference>
<dbReference type="FunFam" id="3.40.50.300:FF:000221">
    <property type="entry name" value="Multidrug ABC transporter ATP-binding protein"/>
    <property type="match status" value="1"/>
</dbReference>
<dbReference type="Proteomes" id="UP000002016">
    <property type="component" value="Chromosome"/>
</dbReference>
<keyword evidence="6" id="KW-0067">ATP-binding</keyword>
<dbReference type="SUPFAM" id="SSF52540">
    <property type="entry name" value="P-loop containing nucleoside triphosphate hydrolases"/>
    <property type="match status" value="1"/>
</dbReference>
<evidence type="ECO:0000256" key="2">
    <source>
        <dbReference type="ARBA" id="ARBA00022448"/>
    </source>
</evidence>
<keyword evidence="8 9" id="KW-0472">Membrane</keyword>
<dbReference type="KEGG" id="tle:Tlet_0296"/>
<dbReference type="SMART" id="SM00382">
    <property type="entry name" value="AAA"/>
    <property type="match status" value="1"/>
</dbReference>
<feature type="transmembrane region" description="Helical" evidence="9">
    <location>
        <begin position="158"/>
        <end position="176"/>
    </location>
</feature>
<proteinExistence type="predicted"/>
<evidence type="ECO:0000256" key="5">
    <source>
        <dbReference type="ARBA" id="ARBA00022741"/>
    </source>
</evidence>
<keyword evidence="4 9" id="KW-0812">Transmembrane</keyword>
<keyword evidence="7 9" id="KW-1133">Transmembrane helix</keyword>
<evidence type="ECO:0000256" key="6">
    <source>
        <dbReference type="ARBA" id="ARBA00022840"/>
    </source>
</evidence>
<feature type="domain" description="ABC transmembrane type-1" evidence="11">
    <location>
        <begin position="14"/>
        <end position="297"/>
    </location>
</feature>
<dbReference type="RefSeq" id="WP_012002347.1">
    <property type="nucleotide sequence ID" value="NC_009828.1"/>
</dbReference>
<feature type="transmembrane region" description="Helical" evidence="9">
    <location>
        <begin position="123"/>
        <end position="146"/>
    </location>
</feature>
<keyword evidence="5" id="KW-0547">Nucleotide-binding</keyword>
<feature type="transmembrane region" description="Helical" evidence="9">
    <location>
        <begin position="50"/>
        <end position="71"/>
    </location>
</feature>
<dbReference type="InterPro" id="IPR039421">
    <property type="entry name" value="Type_1_exporter"/>
</dbReference>
<dbReference type="InterPro" id="IPR003593">
    <property type="entry name" value="AAA+_ATPase"/>
</dbReference>
<dbReference type="OrthoDB" id="40044at2"/>
<keyword evidence="2" id="KW-0813">Transport</keyword>
<gene>
    <name evidence="12" type="ordered locus">Tlet_0296</name>
</gene>
<dbReference type="Pfam" id="PF00664">
    <property type="entry name" value="ABC_membrane"/>
    <property type="match status" value="1"/>
</dbReference>
<comment type="subcellular location">
    <subcellularLocation>
        <location evidence="1">Cell membrane</location>
        <topology evidence="1">Multi-pass membrane protein</topology>
    </subcellularLocation>
</comment>
<dbReference type="PANTHER" id="PTHR43394">
    <property type="entry name" value="ATP-DEPENDENT PERMEASE MDL1, MITOCHONDRIAL"/>
    <property type="match status" value="1"/>
</dbReference>
<evidence type="ECO:0000256" key="8">
    <source>
        <dbReference type="ARBA" id="ARBA00023136"/>
    </source>
</evidence>
<dbReference type="EMBL" id="CP000812">
    <property type="protein sequence ID" value="ABV32866.1"/>
    <property type="molecule type" value="Genomic_DNA"/>
</dbReference>
<keyword evidence="13" id="KW-1185">Reference proteome</keyword>
<dbReference type="GO" id="GO:0005524">
    <property type="term" value="F:ATP binding"/>
    <property type="evidence" value="ECO:0007669"/>
    <property type="project" value="UniProtKB-KW"/>
</dbReference>
<feature type="domain" description="ABC transporter" evidence="10">
    <location>
        <begin position="330"/>
        <end position="565"/>
    </location>
</feature>
<dbReference type="AlphaFoldDB" id="A8F3Y2"/>
<feature type="transmembrane region" description="Helical" evidence="9">
    <location>
        <begin position="274"/>
        <end position="295"/>
    </location>
</feature>
<keyword evidence="3" id="KW-1003">Cell membrane</keyword>
<dbReference type="Gene3D" id="3.40.50.300">
    <property type="entry name" value="P-loop containing nucleotide triphosphate hydrolases"/>
    <property type="match status" value="1"/>
</dbReference>
<dbReference type="GO" id="GO:0016887">
    <property type="term" value="F:ATP hydrolysis activity"/>
    <property type="evidence" value="ECO:0007669"/>
    <property type="project" value="InterPro"/>
</dbReference>
<dbReference type="Pfam" id="PF00005">
    <property type="entry name" value="ABC_tran"/>
    <property type="match status" value="1"/>
</dbReference>
<dbReference type="Gene3D" id="1.20.1560.10">
    <property type="entry name" value="ABC transporter type 1, transmembrane domain"/>
    <property type="match status" value="1"/>
</dbReference>
<evidence type="ECO:0000313" key="12">
    <source>
        <dbReference type="EMBL" id="ABV32866.1"/>
    </source>
</evidence>
<dbReference type="PROSITE" id="PS50929">
    <property type="entry name" value="ABC_TM1F"/>
    <property type="match status" value="1"/>
</dbReference>
<reference evidence="12 13" key="1">
    <citation type="submission" date="2007-08" db="EMBL/GenBank/DDBJ databases">
        <title>Complete sequence of Thermotoga lettingae TMO.</title>
        <authorList>
            <consortium name="US DOE Joint Genome Institute"/>
            <person name="Copeland A."/>
            <person name="Lucas S."/>
            <person name="Lapidus A."/>
            <person name="Barry K."/>
            <person name="Glavina del Rio T."/>
            <person name="Dalin E."/>
            <person name="Tice H."/>
            <person name="Pitluck S."/>
            <person name="Foster B."/>
            <person name="Bruce D."/>
            <person name="Schmutz J."/>
            <person name="Larimer F."/>
            <person name="Land M."/>
            <person name="Hauser L."/>
            <person name="Kyrpides N."/>
            <person name="Mikhailova N."/>
            <person name="Nelson K."/>
            <person name="Gogarten J.P."/>
            <person name="Noll K."/>
            <person name="Richardson P."/>
        </authorList>
    </citation>
    <scope>NUCLEOTIDE SEQUENCE [LARGE SCALE GENOMIC DNA]</scope>
    <source>
        <strain evidence="13">ATCC BAA-301 / DSM 14385 / NBRC 107922 / TMO</strain>
    </source>
</reference>
<sequence length="575" mass="65653" precursor="true">MIKQFLRKYWYRYALGILVLIFVDLFQLFIPRIVGQVVDHLKTQPNLDYVSTMVAWIVGIAIGMAILRFLWRFFIIGTSRRFEYMTRNFLFEKLLSLSTGYFDQNRSGDLMAKLTNDLQAVRMALAQGVVLSVDASFMAVMTILFMGRVVSWRLTSLASIPLPALALIALFFGKLIHKRFMSVQRQYSSLSEWTEETISGVRIVKSFAANDKIHYLFNKRSFQNYEAAMSLAKVASLFFPLMMLFASISHVLALGFGGPMVIKGDVTLGEFIAFNSYLGMLTWPMMALGWVLNVIQRGRASYKRLMEIVQEKPQVEEPEAPVEIKEINTVEYKNLTYRYPGTDRWVLKNVSFSFSRGDMIGIVGTVGSGKSTIVKLLAKLYPVERGKIFINRVDINDISSVNIRQLIAFVPQESFLFSDSVLKNIAFAQKDIDFKKAVHYAELASVHDEIESFDHGYDTVVGERGVTLSGGQKQRVTIARALYMEKDLIVFDDCLSAVDPETEEKIITALRENYREKTMIVITHRLKVLKDADLIIVLDDGKLIEKGRHEELMALNGMYARMFRKQMIEEELESE</sequence>
<dbReference type="SUPFAM" id="SSF90123">
    <property type="entry name" value="ABC transporter transmembrane region"/>
    <property type="match status" value="1"/>
</dbReference>
<protein>
    <submittedName>
        <fullName evidence="12">ABC transporter related</fullName>
    </submittedName>
</protein>
<dbReference type="eggNOG" id="COG1132">
    <property type="taxonomic scope" value="Bacteria"/>
</dbReference>
<evidence type="ECO:0000313" key="13">
    <source>
        <dbReference type="Proteomes" id="UP000002016"/>
    </source>
</evidence>
<dbReference type="GO" id="GO:0015421">
    <property type="term" value="F:ABC-type oligopeptide transporter activity"/>
    <property type="evidence" value="ECO:0007669"/>
    <property type="project" value="TreeGrafter"/>
</dbReference>
<reference evidence="12 13" key="2">
    <citation type="journal article" date="2009" name="Proc. Natl. Acad. Sci. U.S.A.">
        <title>On the chimeric nature, thermophilic origin, and phylogenetic placement of the Thermotogales.</title>
        <authorList>
            <person name="Zhaxybayeva O."/>
            <person name="Swithers K.S."/>
            <person name="Lapierre P."/>
            <person name="Fournier G.P."/>
            <person name="Bickhart D.M."/>
            <person name="DeBoy R.T."/>
            <person name="Nelson K.E."/>
            <person name="Nesbo C.L."/>
            <person name="Doolittle W.F."/>
            <person name="Gogarten J.P."/>
            <person name="Noll K.M."/>
        </authorList>
    </citation>
    <scope>NUCLEOTIDE SEQUENCE [LARGE SCALE GENOMIC DNA]</scope>
    <source>
        <strain evidence="13">ATCC BAA-301 / DSM 14385 / NBRC 107922 / TMO</strain>
    </source>
</reference>
<dbReference type="PROSITE" id="PS00211">
    <property type="entry name" value="ABC_TRANSPORTER_1"/>
    <property type="match status" value="1"/>
</dbReference>
<dbReference type="InterPro" id="IPR011527">
    <property type="entry name" value="ABC1_TM_dom"/>
</dbReference>
<dbReference type="CDD" id="cd18541">
    <property type="entry name" value="ABC_6TM_TmrB_like"/>
    <property type="match status" value="1"/>
</dbReference>
<name>A8F3Y2_PSELT</name>
<dbReference type="PANTHER" id="PTHR43394:SF1">
    <property type="entry name" value="ATP-BINDING CASSETTE SUB-FAMILY B MEMBER 10, MITOCHONDRIAL"/>
    <property type="match status" value="1"/>
</dbReference>
<dbReference type="PROSITE" id="PS50893">
    <property type="entry name" value="ABC_TRANSPORTER_2"/>
    <property type="match status" value="1"/>
</dbReference>
<evidence type="ECO:0000256" key="4">
    <source>
        <dbReference type="ARBA" id="ARBA00022692"/>
    </source>
</evidence>
<dbReference type="HOGENOM" id="CLU_000604_84_3_0"/>
<organism evidence="12 13">
    <name type="scientific">Pseudothermotoga lettingae (strain ATCC BAA-301 / DSM 14385 / NBRC 107922 / TMO)</name>
    <name type="common">Thermotoga lettingae</name>
    <dbReference type="NCBI Taxonomy" id="416591"/>
    <lineage>
        <taxon>Bacteria</taxon>
        <taxon>Thermotogati</taxon>
        <taxon>Thermotogota</taxon>
        <taxon>Thermotogae</taxon>
        <taxon>Thermotogales</taxon>
        <taxon>Thermotogaceae</taxon>
        <taxon>Pseudothermotoga</taxon>
    </lineage>
</organism>
<dbReference type="InterPro" id="IPR027417">
    <property type="entry name" value="P-loop_NTPase"/>
</dbReference>
<dbReference type="STRING" id="416591.Tlet_0296"/>
<dbReference type="InterPro" id="IPR036640">
    <property type="entry name" value="ABC1_TM_sf"/>
</dbReference>
<dbReference type="InterPro" id="IPR003439">
    <property type="entry name" value="ABC_transporter-like_ATP-bd"/>
</dbReference>
<accession>A8F3Y2</accession>
<evidence type="ECO:0000259" key="10">
    <source>
        <dbReference type="PROSITE" id="PS50893"/>
    </source>
</evidence>
<dbReference type="InterPro" id="IPR017871">
    <property type="entry name" value="ABC_transporter-like_CS"/>
</dbReference>
<feature type="transmembrane region" description="Helical" evidence="9">
    <location>
        <begin position="237"/>
        <end position="262"/>
    </location>
</feature>
<evidence type="ECO:0000256" key="3">
    <source>
        <dbReference type="ARBA" id="ARBA00022475"/>
    </source>
</evidence>
<evidence type="ECO:0000256" key="1">
    <source>
        <dbReference type="ARBA" id="ARBA00004651"/>
    </source>
</evidence>